<dbReference type="Gene3D" id="2.10.70.10">
    <property type="entry name" value="Complement Module, domain 1"/>
    <property type="match status" value="3"/>
</dbReference>
<feature type="domain" description="HYR" evidence="9">
    <location>
        <begin position="459"/>
        <end position="546"/>
    </location>
</feature>
<evidence type="ECO:0000259" key="9">
    <source>
        <dbReference type="PROSITE" id="PS50825"/>
    </source>
</evidence>
<dbReference type="InterPro" id="IPR003410">
    <property type="entry name" value="HYR_dom"/>
</dbReference>
<dbReference type="Pfam" id="PF00084">
    <property type="entry name" value="Sushi"/>
    <property type="match status" value="3"/>
</dbReference>
<feature type="domain" description="Sushi" evidence="10">
    <location>
        <begin position="396"/>
        <end position="460"/>
    </location>
</feature>
<dbReference type="GeneID" id="102806745"/>
<dbReference type="PANTHER" id="PTHR46393:SF7">
    <property type="entry name" value="COMPLEMENT C2"/>
    <property type="match status" value="1"/>
</dbReference>
<dbReference type="PROSITE" id="PS50825">
    <property type="entry name" value="HYR"/>
    <property type="match status" value="1"/>
</dbReference>
<organism evidence="11 12">
    <name type="scientific">Saccoglossus kowalevskii</name>
    <name type="common">Acorn worm</name>
    <dbReference type="NCBI Taxonomy" id="10224"/>
    <lineage>
        <taxon>Eukaryota</taxon>
        <taxon>Metazoa</taxon>
        <taxon>Hemichordata</taxon>
        <taxon>Enteropneusta</taxon>
        <taxon>Harrimaniidae</taxon>
        <taxon>Saccoglossus</taxon>
    </lineage>
</organism>
<dbReference type="InterPro" id="IPR002035">
    <property type="entry name" value="VWF_A"/>
</dbReference>
<evidence type="ECO:0000256" key="7">
    <source>
        <dbReference type="SAM" id="SignalP"/>
    </source>
</evidence>
<protein>
    <submittedName>
        <fullName evidence="12">Sushi, von Willebrand factor type A, EGF and pentraxin domain-containing protein 1-like</fullName>
    </submittedName>
</protein>
<dbReference type="PANTHER" id="PTHR46393">
    <property type="entry name" value="SUSHI DOMAIN-CONTAINING PROTEIN"/>
    <property type="match status" value="1"/>
</dbReference>
<feature type="disulfide bond" evidence="6">
    <location>
        <begin position="337"/>
        <end position="380"/>
    </location>
</feature>
<evidence type="ECO:0000256" key="5">
    <source>
        <dbReference type="ARBA" id="ARBA00023180"/>
    </source>
</evidence>
<evidence type="ECO:0000256" key="4">
    <source>
        <dbReference type="ARBA" id="ARBA00023157"/>
    </source>
</evidence>
<dbReference type="SMART" id="SM00032">
    <property type="entry name" value="CCP"/>
    <property type="match status" value="3"/>
</dbReference>
<reference evidence="12" key="1">
    <citation type="submission" date="2025-08" db="UniProtKB">
        <authorList>
            <consortium name="RefSeq"/>
        </authorList>
    </citation>
    <scope>IDENTIFICATION</scope>
    <source>
        <tissue evidence="12">Testes</tissue>
    </source>
</reference>
<sequence length="548" mass="60057">MWLYLAMFAFHCHFVNANDILNSPLSKEYPQGKSDLVFLLDRSASVGSANFEAEKGFVESLLGQFSISPASTRVDVVSYSEDVVRHIDYIREPKNKCHFSQDIRHVTYRNSGKTNTNGALQEARNIFVGSRQDVHKVVVLLSDGQSNTGGDPTTTAEELRQDGVEIFTIAIGLFNKDELNSIATSDHHTFEYSSFREFKKLASRIRGDAHEVKWDATVSLDMCNNLCAHPSMSFGCCDIDAKCTCALIGGLHDCVCGPGYYGNAGLIGQCSGKSCPKLRAPSHGKISPTVCDNVFNAVCEFSCDDGYELITDQSKSRRCLTTGEWSSSQAVCQKRQCQSLPRPTNGDKQCKNGNDNEFGTVCTFSCNPGYVLSGSIHRKCTENGQWSGTDTSCQGLTCPALRAPDNGRIYPKSCTQKKQKVKRICILQCNDGYTLNGPQLQACTIEGEWSDDGIETTCIDDAPPDIECPASITTESDPGLPSALVHWSTPVVFDNSGKEPVLTVEPAGLKSPHRFTIGSTIITTQQPMQRADTNHADSRLLYKVREPK</sequence>
<dbReference type="CDD" id="cd00033">
    <property type="entry name" value="CCP"/>
    <property type="match status" value="3"/>
</dbReference>
<proteinExistence type="predicted"/>
<dbReference type="Pfam" id="PF00092">
    <property type="entry name" value="VWA"/>
    <property type="match status" value="1"/>
</dbReference>
<dbReference type="PROSITE" id="PS50923">
    <property type="entry name" value="SUSHI"/>
    <property type="match status" value="3"/>
</dbReference>
<keyword evidence="1 6" id="KW-0768">Sushi</keyword>
<accession>A0ABM0M9B6</accession>
<feature type="signal peptide" evidence="7">
    <location>
        <begin position="1"/>
        <end position="17"/>
    </location>
</feature>
<dbReference type="Pfam" id="PF02494">
    <property type="entry name" value="HYR"/>
    <property type="match status" value="1"/>
</dbReference>
<feature type="domain" description="Sushi" evidence="10">
    <location>
        <begin position="273"/>
        <end position="334"/>
    </location>
</feature>
<evidence type="ECO:0000256" key="1">
    <source>
        <dbReference type="ARBA" id="ARBA00022659"/>
    </source>
</evidence>
<dbReference type="InterPro" id="IPR036465">
    <property type="entry name" value="vWFA_dom_sf"/>
</dbReference>
<evidence type="ECO:0000256" key="2">
    <source>
        <dbReference type="ARBA" id="ARBA00022729"/>
    </source>
</evidence>
<keyword evidence="2 7" id="KW-0732">Signal</keyword>
<dbReference type="InterPro" id="IPR000436">
    <property type="entry name" value="Sushi_SCR_CCP_dom"/>
</dbReference>
<evidence type="ECO:0000256" key="3">
    <source>
        <dbReference type="ARBA" id="ARBA00022737"/>
    </source>
</evidence>
<feature type="chain" id="PRO_5046962976" evidence="7">
    <location>
        <begin position="18"/>
        <end position="548"/>
    </location>
</feature>
<evidence type="ECO:0000313" key="12">
    <source>
        <dbReference type="RefSeq" id="XP_006816607.1"/>
    </source>
</evidence>
<dbReference type="SUPFAM" id="SSF57535">
    <property type="entry name" value="Complement control module/SCR domain"/>
    <property type="match status" value="3"/>
</dbReference>
<feature type="domain" description="Sushi" evidence="10">
    <location>
        <begin position="335"/>
        <end position="395"/>
    </location>
</feature>
<evidence type="ECO:0000256" key="6">
    <source>
        <dbReference type="PROSITE-ProRule" id="PRU00302"/>
    </source>
</evidence>
<keyword evidence="11" id="KW-1185">Reference proteome</keyword>
<evidence type="ECO:0000259" key="10">
    <source>
        <dbReference type="PROSITE" id="PS50923"/>
    </source>
</evidence>
<keyword evidence="5" id="KW-0325">Glycoprotein</keyword>
<dbReference type="Gene3D" id="3.40.50.410">
    <property type="entry name" value="von Willebrand factor, type A domain"/>
    <property type="match status" value="1"/>
</dbReference>
<name>A0ABM0M9B6_SACKO</name>
<keyword evidence="3" id="KW-0677">Repeat</keyword>
<dbReference type="CDD" id="cd01450">
    <property type="entry name" value="vWFA_subfamily_ECM"/>
    <property type="match status" value="1"/>
</dbReference>
<dbReference type="SMART" id="SM00327">
    <property type="entry name" value="VWA"/>
    <property type="match status" value="1"/>
</dbReference>
<dbReference type="PROSITE" id="PS50234">
    <property type="entry name" value="VWFA"/>
    <property type="match status" value="1"/>
</dbReference>
<dbReference type="RefSeq" id="XP_006816607.1">
    <property type="nucleotide sequence ID" value="XM_006816544.1"/>
</dbReference>
<dbReference type="SUPFAM" id="SSF53300">
    <property type="entry name" value="vWA-like"/>
    <property type="match status" value="1"/>
</dbReference>
<evidence type="ECO:0000313" key="11">
    <source>
        <dbReference type="Proteomes" id="UP000694865"/>
    </source>
</evidence>
<evidence type="ECO:0000259" key="8">
    <source>
        <dbReference type="PROSITE" id="PS50234"/>
    </source>
</evidence>
<dbReference type="Proteomes" id="UP000694865">
    <property type="component" value="Unplaced"/>
</dbReference>
<dbReference type="PRINTS" id="PR00453">
    <property type="entry name" value="VWFADOMAIN"/>
</dbReference>
<feature type="domain" description="VWFA" evidence="8">
    <location>
        <begin position="35"/>
        <end position="205"/>
    </location>
</feature>
<comment type="caution">
    <text evidence="6">Lacks conserved residue(s) required for the propagation of feature annotation.</text>
</comment>
<gene>
    <name evidence="12" type="primary">LOC102806745</name>
</gene>
<feature type="disulfide bond" evidence="6">
    <location>
        <begin position="366"/>
        <end position="393"/>
    </location>
</feature>
<keyword evidence="4 6" id="KW-1015">Disulfide bond</keyword>
<dbReference type="InterPro" id="IPR035976">
    <property type="entry name" value="Sushi/SCR/CCP_sf"/>
</dbReference>